<organism evidence="2 3">
    <name type="scientific">Steinernema glaseri</name>
    <dbReference type="NCBI Taxonomy" id="37863"/>
    <lineage>
        <taxon>Eukaryota</taxon>
        <taxon>Metazoa</taxon>
        <taxon>Ecdysozoa</taxon>
        <taxon>Nematoda</taxon>
        <taxon>Chromadorea</taxon>
        <taxon>Rhabditida</taxon>
        <taxon>Tylenchina</taxon>
        <taxon>Panagrolaimomorpha</taxon>
        <taxon>Strongyloidoidea</taxon>
        <taxon>Steinernematidae</taxon>
        <taxon>Steinernema</taxon>
    </lineage>
</organism>
<feature type="region of interest" description="Disordered" evidence="1">
    <location>
        <begin position="38"/>
        <end position="78"/>
    </location>
</feature>
<dbReference type="Proteomes" id="UP000095287">
    <property type="component" value="Unplaced"/>
</dbReference>
<evidence type="ECO:0000313" key="3">
    <source>
        <dbReference type="WBParaSite" id="L893_g6547.t1"/>
    </source>
</evidence>
<reference evidence="3" key="1">
    <citation type="submission" date="2016-11" db="UniProtKB">
        <authorList>
            <consortium name="WormBaseParasite"/>
        </authorList>
    </citation>
    <scope>IDENTIFICATION</scope>
</reference>
<dbReference type="AlphaFoldDB" id="A0A1I8AJW4"/>
<evidence type="ECO:0000256" key="1">
    <source>
        <dbReference type="SAM" id="MobiDB-lite"/>
    </source>
</evidence>
<name>A0A1I8AJW4_9BILA</name>
<accession>A0A1I8AJW4</accession>
<proteinExistence type="predicted"/>
<protein>
    <submittedName>
        <fullName evidence="3">Uncharacterized protein</fullName>
    </submittedName>
</protein>
<dbReference type="WBParaSite" id="L893_g6547.t1">
    <property type="protein sequence ID" value="L893_g6547.t1"/>
    <property type="gene ID" value="L893_g6547"/>
</dbReference>
<keyword evidence="2" id="KW-1185">Reference proteome</keyword>
<evidence type="ECO:0000313" key="2">
    <source>
        <dbReference type="Proteomes" id="UP000095287"/>
    </source>
</evidence>
<sequence>MLSLCREVQRMKDEAPYRRAQPRLPPAHRPLLPVAHVQVPNDAEGERPGHRRREPLQHRRDGLPLPEQGLRRPGQLPVPGRLAALPFRHDAASWEMTAAEEGACTATQKWFSLVT</sequence>
<feature type="compositionally biased region" description="Basic and acidic residues" evidence="1">
    <location>
        <begin position="44"/>
        <end position="62"/>
    </location>
</feature>